<evidence type="ECO:0000313" key="2">
    <source>
        <dbReference type="EMBL" id="SPC23063.1"/>
    </source>
</evidence>
<sequence>MTGRAAARTGGFRIDLTAVSDNAGIEAQSLLGQAVRIDLLTQRSRTTLRPFHGHVTRFERVGANGGLARYWDGGGALDGLPAPPPRQLPVPGHVGGRRGGQRVRQLQRPGQAGCTGAGIVAGPRAWRSGDGVSQAAGGRST</sequence>
<reference evidence="2 3" key="1">
    <citation type="submission" date="2018-01" db="EMBL/GenBank/DDBJ databases">
        <authorList>
            <person name="Clerissi C."/>
        </authorList>
    </citation>
    <scope>NUCLEOTIDE SEQUENCE [LARGE SCALE GENOMIC DNA]</scope>
    <source>
        <strain evidence="2">Cupriavidus taiwanensis STM 6021</strain>
    </source>
</reference>
<evidence type="ECO:0000256" key="1">
    <source>
        <dbReference type="SAM" id="MobiDB-lite"/>
    </source>
</evidence>
<feature type="compositionally biased region" description="Low complexity" evidence="1">
    <location>
        <begin position="102"/>
        <end position="111"/>
    </location>
</feature>
<gene>
    <name evidence="2" type="ORF">CBM2594_B50304</name>
</gene>
<dbReference type="SUPFAM" id="SSF69279">
    <property type="entry name" value="Phage tail proteins"/>
    <property type="match status" value="1"/>
</dbReference>
<name>A0A7Z7JGY5_9BURK</name>
<evidence type="ECO:0000313" key="3">
    <source>
        <dbReference type="Proteomes" id="UP000257139"/>
    </source>
</evidence>
<protein>
    <submittedName>
        <fullName evidence="2">Uncharacterized protein</fullName>
    </submittedName>
</protein>
<dbReference type="EMBL" id="LT978514">
    <property type="protein sequence ID" value="SPC23063.1"/>
    <property type="molecule type" value="Genomic_DNA"/>
</dbReference>
<dbReference type="Pfam" id="PF05954">
    <property type="entry name" value="Phage_GPD"/>
    <property type="match status" value="1"/>
</dbReference>
<organism evidence="2 3">
    <name type="scientific">Cupriavidus taiwanensis</name>
    <dbReference type="NCBI Taxonomy" id="164546"/>
    <lineage>
        <taxon>Bacteria</taxon>
        <taxon>Pseudomonadati</taxon>
        <taxon>Pseudomonadota</taxon>
        <taxon>Betaproteobacteria</taxon>
        <taxon>Burkholderiales</taxon>
        <taxon>Burkholderiaceae</taxon>
        <taxon>Cupriavidus</taxon>
    </lineage>
</organism>
<dbReference type="Proteomes" id="UP000257139">
    <property type="component" value="Chromosome CBM2594_b"/>
</dbReference>
<accession>A0A7Z7JGY5</accession>
<dbReference type="AlphaFoldDB" id="A0A7Z7JGY5"/>
<proteinExistence type="predicted"/>
<feature type="region of interest" description="Disordered" evidence="1">
    <location>
        <begin position="75"/>
        <end position="141"/>
    </location>
</feature>
<dbReference type="Gene3D" id="2.30.110.50">
    <property type="match status" value="1"/>
</dbReference>